<accession>D8R745</accession>
<proteinExistence type="predicted"/>
<dbReference type="AlphaFoldDB" id="D8R745"/>
<dbReference type="Proteomes" id="UP000001514">
    <property type="component" value="Unassembled WGS sequence"/>
</dbReference>
<evidence type="ECO:0000313" key="2">
    <source>
        <dbReference type="Proteomes" id="UP000001514"/>
    </source>
</evidence>
<name>D8R745_SELML</name>
<sequence>MPSKVTQMELRSPVHDRVEPRRKKMGLGSIRFKSYARMTLPTSYSMIGEFFNGAGKRDVKTWNIRHSEYTQRGVDKVTELFKLVKDLAVDLWVMMIEGYARAGLPKTSTLYETPWTMLLMAYFDQAMTSEVKHIFKLMPNRNSVAWNGAHSYMERSSAVGLQQERTGRGHVKGMIQRYVKPEKNSFLTVPGKW</sequence>
<dbReference type="HOGENOM" id="CLU_1410959_0_0_1"/>
<evidence type="ECO:0000313" key="1">
    <source>
        <dbReference type="EMBL" id="EFJ31461.1"/>
    </source>
</evidence>
<organism evidence="2">
    <name type="scientific">Selaginella moellendorffii</name>
    <name type="common">Spikemoss</name>
    <dbReference type="NCBI Taxonomy" id="88036"/>
    <lineage>
        <taxon>Eukaryota</taxon>
        <taxon>Viridiplantae</taxon>
        <taxon>Streptophyta</taxon>
        <taxon>Embryophyta</taxon>
        <taxon>Tracheophyta</taxon>
        <taxon>Lycopodiopsida</taxon>
        <taxon>Selaginellales</taxon>
        <taxon>Selaginellaceae</taxon>
        <taxon>Selaginella</taxon>
    </lineage>
</organism>
<dbReference type="InParanoid" id="D8R745"/>
<dbReference type="KEGG" id="smo:SELMODRAFT_408078"/>
<gene>
    <name evidence="1" type="ORF">SELMODRAFT_408078</name>
</gene>
<dbReference type="Gramene" id="EFJ31461">
    <property type="protein sequence ID" value="EFJ31461"/>
    <property type="gene ID" value="SELMODRAFT_408078"/>
</dbReference>
<reference evidence="1 2" key="1">
    <citation type="journal article" date="2011" name="Science">
        <title>The Selaginella genome identifies genetic changes associated with the evolution of vascular plants.</title>
        <authorList>
            <person name="Banks J.A."/>
            <person name="Nishiyama T."/>
            <person name="Hasebe M."/>
            <person name="Bowman J.L."/>
            <person name="Gribskov M."/>
            <person name="dePamphilis C."/>
            <person name="Albert V.A."/>
            <person name="Aono N."/>
            <person name="Aoyama T."/>
            <person name="Ambrose B.A."/>
            <person name="Ashton N.W."/>
            <person name="Axtell M.J."/>
            <person name="Barker E."/>
            <person name="Barker M.S."/>
            <person name="Bennetzen J.L."/>
            <person name="Bonawitz N.D."/>
            <person name="Chapple C."/>
            <person name="Cheng C."/>
            <person name="Correa L.G."/>
            <person name="Dacre M."/>
            <person name="DeBarry J."/>
            <person name="Dreyer I."/>
            <person name="Elias M."/>
            <person name="Engstrom E.M."/>
            <person name="Estelle M."/>
            <person name="Feng L."/>
            <person name="Finet C."/>
            <person name="Floyd S.K."/>
            <person name="Frommer W.B."/>
            <person name="Fujita T."/>
            <person name="Gramzow L."/>
            <person name="Gutensohn M."/>
            <person name="Harholt J."/>
            <person name="Hattori M."/>
            <person name="Heyl A."/>
            <person name="Hirai T."/>
            <person name="Hiwatashi Y."/>
            <person name="Ishikawa M."/>
            <person name="Iwata M."/>
            <person name="Karol K.G."/>
            <person name="Koehler B."/>
            <person name="Kolukisaoglu U."/>
            <person name="Kubo M."/>
            <person name="Kurata T."/>
            <person name="Lalonde S."/>
            <person name="Li K."/>
            <person name="Li Y."/>
            <person name="Litt A."/>
            <person name="Lyons E."/>
            <person name="Manning G."/>
            <person name="Maruyama T."/>
            <person name="Michael T.P."/>
            <person name="Mikami K."/>
            <person name="Miyazaki S."/>
            <person name="Morinaga S."/>
            <person name="Murata T."/>
            <person name="Mueller-Roeber B."/>
            <person name="Nelson D.R."/>
            <person name="Obara M."/>
            <person name="Oguri Y."/>
            <person name="Olmstead R.G."/>
            <person name="Onodera N."/>
            <person name="Petersen B.L."/>
            <person name="Pils B."/>
            <person name="Prigge M."/>
            <person name="Rensing S.A."/>
            <person name="Riano-Pachon D.M."/>
            <person name="Roberts A.W."/>
            <person name="Sato Y."/>
            <person name="Scheller H.V."/>
            <person name="Schulz B."/>
            <person name="Schulz C."/>
            <person name="Shakirov E.V."/>
            <person name="Shibagaki N."/>
            <person name="Shinohara N."/>
            <person name="Shippen D.E."/>
            <person name="Soerensen I."/>
            <person name="Sotooka R."/>
            <person name="Sugimoto N."/>
            <person name="Sugita M."/>
            <person name="Sumikawa N."/>
            <person name="Tanurdzic M."/>
            <person name="Theissen G."/>
            <person name="Ulvskov P."/>
            <person name="Wakazuki S."/>
            <person name="Weng J.K."/>
            <person name="Willats W.W."/>
            <person name="Wipf D."/>
            <person name="Wolf P.G."/>
            <person name="Yang L."/>
            <person name="Zimmer A.D."/>
            <person name="Zhu Q."/>
            <person name="Mitros T."/>
            <person name="Hellsten U."/>
            <person name="Loque D."/>
            <person name="Otillar R."/>
            <person name="Salamov A."/>
            <person name="Schmutz J."/>
            <person name="Shapiro H."/>
            <person name="Lindquist E."/>
            <person name="Lucas S."/>
            <person name="Rokhsar D."/>
            <person name="Grigoriev I.V."/>
        </authorList>
    </citation>
    <scope>NUCLEOTIDE SEQUENCE [LARGE SCALE GENOMIC DNA]</scope>
</reference>
<protein>
    <recommendedName>
        <fullName evidence="3">Pentatricopeptide repeat-containing protein</fullName>
    </recommendedName>
</protein>
<dbReference type="EMBL" id="GL377573">
    <property type="protein sequence ID" value="EFJ31461.1"/>
    <property type="molecule type" value="Genomic_DNA"/>
</dbReference>
<evidence type="ECO:0008006" key="3">
    <source>
        <dbReference type="Google" id="ProtNLM"/>
    </source>
</evidence>
<keyword evidence="2" id="KW-1185">Reference proteome</keyword>